<protein>
    <submittedName>
        <fullName evidence="2">Uncharacterized protein</fullName>
    </submittedName>
</protein>
<proteinExistence type="predicted"/>
<organism evidence="2 3">
    <name type="scientific">Cellulomonas xiejunii</name>
    <dbReference type="NCBI Taxonomy" id="2968083"/>
    <lineage>
        <taxon>Bacteria</taxon>
        <taxon>Bacillati</taxon>
        <taxon>Actinomycetota</taxon>
        <taxon>Actinomycetes</taxon>
        <taxon>Micrococcales</taxon>
        <taxon>Cellulomonadaceae</taxon>
        <taxon>Cellulomonas</taxon>
    </lineage>
</organism>
<evidence type="ECO:0000313" key="2">
    <source>
        <dbReference type="EMBL" id="UUI73193.1"/>
    </source>
</evidence>
<feature type="compositionally biased region" description="Basic and acidic residues" evidence="1">
    <location>
        <begin position="199"/>
        <end position="212"/>
    </location>
</feature>
<name>A0ABY5KXW0_9CELL</name>
<dbReference type="RefSeq" id="WP_227577504.1">
    <property type="nucleotide sequence ID" value="NZ_CP101987.1"/>
</dbReference>
<accession>A0ABY5KXW0</accession>
<evidence type="ECO:0000313" key="3">
    <source>
        <dbReference type="Proteomes" id="UP001316384"/>
    </source>
</evidence>
<dbReference type="EMBL" id="CP101987">
    <property type="protein sequence ID" value="UUI73193.1"/>
    <property type="molecule type" value="Genomic_DNA"/>
</dbReference>
<reference evidence="2 3" key="1">
    <citation type="submission" date="2022-07" db="EMBL/GenBank/DDBJ databases">
        <title>Novel species in genus cellulomonas.</title>
        <authorList>
            <person name="Ye L."/>
        </authorList>
    </citation>
    <scope>NUCLEOTIDE SEQUENCE [LARGE SCALE GENOMIC DNA]</scope>
    <source>
        <strain evidence="3">zg-B89</strain>
    </source>
</reference>
<sequence length="228" mass="24008">MSGDVRARPASDGVIGLVVPADWWVVPLADEAERGRVIAAMVDHQVGAGDEYAALRRRLRVDVGAAARRAAARDGWVIAFMLMHAAGRPLPATMIGYRSPGSFRDEAGVADVRAALEDVAAMTGCRVEAGAGPFGVVLRAVRVRTGSWHGVADLPLLACDYWTDPGDGHGLVHLAFTTPLVALREPIGELFDAVASTLHRSDPVPGDDHPEPGDPCGAMPAPSGTRWP</sequence>
<feature type="region of interest" description="Disordered" evidence="1">
    <location>
        <begin position="199"/>
        <end position="228"/>
    </location>
</feature>
<keyword evidence="3" id="KW-1185">Reference proteome</keyword>
<gene>
    <name evidence="2" type="ORF">NP048_07095</name>
</gene>
<evidence type="ECO:0000256" key="1">
    <source>
        <dbReference type="SAM" id="MobiDB-lite"/>
    </source>
</evidence>
<dbReference type="Proteomes" id="UP001316384">
    <property type="component" value="Chromosome"/>
</dbReference>